<keyword evidence="2" id="KW-0964">Secreted</keyword>
<evidence type="ECO:0000259" key="6">
    <source>
        <dbReference type="PROSITE" id="PS50847"/>
    </source>
</evidence>
<dbReference type="RefSeq" id="WP_091062132.1">
    <property type="nucleotide sequence ID" value="NZ_FNCF01000003.1"/>
</dbReference>
<dbReference type="Proteomes" id="UP000198863">
    <property type="component" value="Unassembled WGS sequence"/>
</dbReference>
<dbReference type="GO" id="GO:0005975">
    <property type="term" value="P:carbohydrate metabolic process"/>
    <property type="evidence" value="ECO:0007669"/>
    <property type="project" value="UniProtKB-ARBA"/>
</dbReference>
<proteinExistence type="predicted"/>
<dbReference type="SUPFAM" id="SSF63829">
    <property type="entry name" value="Calcium-dependent phosphotriesterase"/>
    <property type="match status" value="1"/>
</dbReference>
<name>A0A1G7SJE7_9ACTN</name>
<keyword evidence="3 5" id="KW-0732">Signal</keyword>
<sequence>MAGPRRSPRRPVAGGLALTAAAATVLYWTHPAPASAAPSCQQAHLLVNTGTLSGDERLLRYDPTGRLRASVQAQRPYGDVAVLPDGTLYGVDLDNGSDTLYRIDLATGAETATVPISGPPGRMYNALTAAPDGSLLLGAYADDEVLRLDPATGATTPAATLPAGWTSAGDFLTLADDPDDDVLAVVEGSTGDALARIHPDGTTTVIGTVPESWGAMQSGGQVYLAGSDGTVRRVDALPTAASTAPLPTTDVVATGTTLYGATSVGDAGLCADLVTDLSVSPVDGAVVDAGGTATYTLTLDNTDGAAAAQVDTVLVLDGVLDDAAVDVPATASAGSGLQVSPLTGGRIEVGGLLRPGTTATVTLRVRVTPSGTGDHLLRALAVPFGTPVPTTCAPSSPTCTDNPVADLALTQTGTPVGRAGEQVAWTHQVTNTGRAALTGLVVTRPDGGAVSCPTTSLAPGATTSCTSTSTAAQADVDAGTLTGASAARATRGGATLQAVPASAAVAVPAAPALTLTATGSRVGDRVRWTYLVTNTGTVTLHEVGVTGPGATAASCPVTVLGPGAATTCTLDVVLTDADRAAGAAAGSGTASGLPPGAAAPVLATAQGSVPLVVARTPQVADLPTTGVDGTRWTGAALVLLGAGTAALTLARRRRA</sequence>
<dbReference type="InterPro" id="IPR057687">
    <property type="entry name" value="DUF7927"/>
</dbReference>
<evidence type="ECO:0000256" key="4">
    <source>
        <dbReference type="ARBA" id="ARBA00023088"/>
    </source>
</evidence>
<dbReference type="Gene3D" id="2.60.40.10">
    <property type="entry name" value="Immunoglobulins"/>
    <property type="match status" value="1"/>
</dbReference>
<keyword evidence="8" id="KW-1185">Reference proteome</keyword>
<dbReference type="Pfam" id="PF24346">
    <property type="entry name" value="DUF7507"/>
    <property type="match status" value="2"/>
</dbReference>
<keyword evidence="1" id="KW-0134">Cell wall</keyword>
<dbReference type="Gene3D" id="2.115.10.10">
    <property type="entry name" value="Tachylectin 2"/>
    <property type="match status" value="1"/>
</dbReference>
<evidence type="ECO:0000256" key="5">
    <source>
        <dbReference type="SAM" id="SignalP"/>
    </source>
</evidence>
<organism evidence="7 8">
    <name type="scientific">Klenkia brasiliensis</name>
    <dbReference type="NCBI Taxonomy" id="333142"/>
    <lineage>
        <taxon>Bacteria</taxon>
        <taxon>Bacillati</taxon>
        <taxon>Actinomycetota</taxon>
        <taxon>Actinomycetes</taxon>
        <taxon>Geodermatophilales</taxon>
        <taxon>Geodermatophilaceae</taxon>
        <taxon>Klenkia</taxon>
    </lineage>
</organism>
<gene>
    <name evidence="7" type="ORF">SAMN05660324_2048</name>
</gene>
<evidence type="ECO:0000256" key="2">
    <source>
        <dbReference type="ARBA" id="ARBA00022525"/>
    </source>
</evidence>
<dbReference type="InterPro" id="IPR013783">
    <property type="entry name" value="Ig-like_fold"/>
</dbReference>
<dbReference type="EMBL" id="FNCF01000003">
    <property type="protein sequence ID" value="SDG23081.1"/>
    <property type="molecule type" value="Genomic_DNA"/>
</dbReference>
<protein>
    <recommendedName>
        <fullName evidence="6">Gram-positive cocci surface proteins LPxTG domain-containing protein</fullName>
    </recommendedName>
</protein>
<evidence type="ECO:0000313" key="8">
    <source>
        <dbReference type="Proteomes" id="UP000198863"/>
    </source>
</evidence>
<keyword evidence="4" id="KW-0572">Peptidoglycan-anchor</keyword>
<evidence type="ECO:0000313" key="7">
    <source>
        <dbReference type="EMBL" id="SDG23081.1"/>
    </source>
</evidence>
<dbReference type="AlphaFoldDB" id="A0A1G7SJE7"/>
<dbReference type="InterPro" id="IPR055354">
    <property type="entry name" value="DUF7507"/>
</dbReference>
<dbReference type="PROSITE" id="PS50847">
    <property type="entry name" value="GRAM_POS_ANCHORING"/>
    <property type="match status" value="1"/>
</dbReference>
<feature type="chain" id="PRO_5011614819" description="Gram-positive cocci surface proteins LPxTG domain-containing protein" evidence="5">
    <location>
        <begin position="37"/>
        <end position="655"/>
    </location>
</feature>
<accession>A0A1G7SJE7</accession>
<dbReference type="InterPro" id="IPR019931">
    <property type="entry name" value="LPXTG_anchor"/>
</dbReference>
<evidence type="ECO:0000256" key="1">
    <source>
        <dbReference type="ARBA" id="ARBA00022512"/>
    </source>
</evidence>
<feature type="domain" description="Gram-positive cocci surface proteins LPxTG" evidence="6">
    <location>
        <begin position="622"/>
        <end position="655"/>
    </location>
</feature>
<reference evidence="8" key="1">
    <citation type="submission" date="2016-10" db="EMBL/GenBank/DDBJ databases">
        <authorList>
            <person name="Varghese N."/>
            <person name="Submissions S."/>
        </authorList>
    </citation>
    <scope>NUCLEOTIDE SEQUENCE [LARGE SCALE GENOMIC DNA]</scope>
    <source>
        <strain evidence="8">DSM 44526</strain>
    </source>
</reference>
<evidence type="ECO:0000256" key="3">
    <source>
        <dbReference type="ARBA" id="ARBA00022729"/>
    </source>
</evidence>
<feature type="signal peptide" evidence="5">
    <location>
        <begin position="1"/>
        <end position="36"/>
    </location>
</feature>
<dbReference type="OrthoDB" id="5035198at2"/>
<dbReference type="Pfam" id="PF25549">
    <property type="entry name" value="DUF7927"/>
    <property type="match status" value="1"/>
</dbReference>